<comment type="caution">
    <text evidence="1">The sequence shown here is derived from an EMBL/GenBank/DDBJ whole genome shotgun (WGS) entry which is preliminary data.</text>
</comment>
<organism evidence="1 2">
    <name type="scientific">Volvox reticuliferus</name>
    <dbReference type="NCBI Taxonomy" id="1737510"/>
    <lineage>
        <taxon>Eukaryota</taxon>
        <taxon>Viridiplantae</taxon>
        <taxon>Chlorophyta</taxon>
        <taxon>core chlorophytes</taxon>
        <taxon>Chlorophyceae</taxon>
        <taxon>CS clade</taxon>
        <taxon>Chlamydomonadales</taxon>
        <taxon>Volvocaceae</taxon>
        <taxon>Volvox</taxon>
    </lineage>
</organism>
<dbReference type="AlphaFoldDB" id="A0A8J4G9I9"/>
<reference evidence="1" key="1">
    <citation type="journal article" date="2021" name="Proc. Natl. Acad. Sci. U.S.A.">
        <title>Three genomes in the algal genus Volvox reveal the fate of a haploid sex-determining region after a transition to homothallism.</title>
        <authorList>
            <person name="Yamamoto K."/>
            <person name="Hamaji T."/>
            <person name="Kawai-Toyooka H."/>
            <person name="Matsuzaki R."/>
            <person name="Takahashi F."/>
            <person name="Nishimura Y."/>
            <person name="Kawachi M."/>
            <person name="Noguchi H."/>
            <person name="Minakuchi Y."/>
            <person name="Umen J.G."/>
            <person name="Toyoda A."/>
            <person name="Nozaki H."/>
        </authorList>
    </citation>
    <scope>NUCLEOTIDE SEQUENCE</scope>
    <source>
        <strain evidence="1">NIES-3785</strain>
    </source>
</reference>
<name>A0A8J4G9I9_9CHLO</name>
<gene>
    <name evidence="1" type="ORF">Vretimale_7462</name>
</gene>
<dbReference type="Proteomes" id="UP000722791">
    <property type="component" value="Unassembled WGS sequence"/>
</dbReference>
<protein>
    <submittedName>
        <fullName evidence="1">Uncharacterized protein</fullName>
    </submittedName>
</protein>
<evidence type="ECO:0000313" key="1">
    <source>
        <dbReference type="EMBL" id="GIM02580.1"/>
    </source>
</evidence>
<sequence>MQSAWRVMVEEAATSGGTRWREKPGCGRQLELPQYDKAERRYGMAQRTVLAVLSFALHRRVFLGPEHPARRTRMGHVRQDPGPQICRTRTAAWHQVKLVHNIIINTSECRTFYNRPVQEPVICVATAADDKAIGKPPYSSHLAAGRPGRGERAATLLAAAQG</sequence>
<proteinExistence type="predicted"/>
<evidence type="ECO:0000313" key="2">
    <source>
        <dbReference type="Proteomes" id="UP000722791"/>
    </source>
</evidence>
<dbReference type="EMBL" id="BNCQ01000012">
    <property type="protein sequence ID" value="GIM02580.1"/>
    <property type="molecule type" value="Genomic_DNA"/>
</dbReference>
<accession>A0A8J4G9I9</accession>